<protein>
    <submittedName>
        <fullName evidence="1">Uncharacterized protein</fullName>
    </submittedName>
</protein>
<sequence length="163" mass="17539">MPPVPPPSTQAVIELVRSTAARHGRRVEVDEDIGDDVTRAGMDGPTPAADAAFFSHEAFLEVSGVPPIAVEVGDRDDVVVTVDGVALDVPRDRVRDVLEAVWGGRAWVRDPAAPVLCVSVPGDETYTEAVLVWTPWLMRVARTRPSRLGALLRRLTGRDGGAR</sequence>
<keyword evidence="2" id="KW-1185">Reference proteome</keyword>
<dbReference type="EMBL" id="JAGSOV010000004">
    <property type="protein sequence ID" value="MCO1653615.1"/>
    <property type="molecule type" value="Genomic_DNA"/>
</dbReference>
<reference evidence="1" key="1">
    <citation type="submission" date="2021-04" db="EMBL/GenBank/DDBJ databases">
        <title>Pseudonocardia sp. nov., isolated from sandy soil of mangrove forest.</title>
        <authorList>
            <person name="Zan Z."/>
            <person name="Huang R."/>
            <person name="Liu W."/>
        </authorList>
    </citation>
    <scope>NUCLEOTIDE SEQUENCE</scope>
    <source>
        <strain evidence="1">S2-4</strain>
    </source>
</reference>
<comment type="caution">
    <text evidence="1">The sequence shown here is derived from an EMBL/GenBank/DDBJ whole genome shotgun (WGS) entry which is preliminary data.</text>
</comment>
<gene>
    <name evidence="1" type="ORF">KDL28_00955</name>
</gene>
<name>A0ABT0ZSE1_9PSEU</name>
<evidence type="ECO:0000313" key="1">
    <source>
        <dbReference type="EMBL" id="MCO1653615.1"/>
    </source>
</evidence>
<proteinExistence type="predicted"/>
<evidence type="ECO:0000313" key="2">
    <source>
        <dbReference type="Proteomes" id="UP001165283"/>
    </source>
</evidence>
<accession>A0ABT0ZSE1</accession>
<dbReference type="Proteomes" id="UP001165283">
    <property type="component" value="Unassembled WGS sequence"/>
</dbReference>
<organism evidence="1 2">
    <name type="scientific">Pseudonocardia humida</name>
    <dbReference type="NCBI Taxonomy" id="2800819"/>
    <lineage>
        <taxon>Bacteria</taxon>
        <taxon>Bacillati</taxon>
        <taxon>Actinomycetota</taxon>
        <taxon>Actinomycetes</taxon>
        <taxon>Pseudonocardiales</taxon>
        <taxon>Pseudonocardiaceae</taxon>
        <taxon>Pseudonocardia</taxon>
    </lineage>
</organism>
<dbReference type="RefSeq" id="WP_252435205.1">
    <property type="nucleotide sequence ID" value="NZ_JAGSOV010000004.1"/>
</dbReference>